<protein>
    <submittedName>
        <fullName evidence="1">Putative RdRp</fullName>
    </submittedName>
</protein>
<proteinExistence type="predicted"/>
<sequence>MEWSDEKSSSKITLEDEMEIITSDIVVSEDTVIELARKEEEAKKALEAREGYAEEYIKLIEEMKDYPSAYSILSGKKEEYIMLRTAQDHEKSLEPKKENVNYTSMIKYWIKWDHLVYIGTYVDRPALISRLDSPYKTIPNETIEDFLYREDYPEKFGVRTKIDLFRLREFVGQEKWSSKIKQGNQKETEIWVSYLKETKNKSKKLETLLEYGKNMADEELLSNREKITGKMQKTYKEAWKIEPSEDTQASLWFINLLEIIIFKIKMTYSQLLNRIESVSESMEREGRKIITKVNLDGSSTTTLIVNNAQTNEKIKTEIFISNTFHAIKYNGVILIGDNTLLKFVLSTEENELNMNIVKDYNFMKGEKSDNFFIDFMMRLKKVPQPLRTSIAATYETVCLMMADHKCSSSTLPIIDAVIELMKLDKKIGEELLSICMTSDGVTCIKASTLAKMNTYAEVNELEGLRKYIQRTNRNHDVSKESIERLRCMMRMKIITNYIKKFGVVPQMTCNSGLLEQELNLMASGGSYNNHIIRNTSHYKDVKLGKMLQPGNEVNISSRVIDKACTKDEYDFSGNSVKELVYYITKNDLVDLIDEIEIGKVYEKNKNQGRETKCFFRKDKELAKMQKYKICRLVEKEKELKTEGRFYGVASFKLKIYISIIMEMIKRAMKLIPGQMMTMTEDERRTVMHRMSVMLEEKDAHTLFLDYSGHNTSQRPENNLFILEEIADMYGFEENSIERKRLTQVVYLFNELEILYEHLFSDMVVWSRRQKGAIEGWFGPLWGIQSQLMLDDMMVSMGIEKYIGTTYSDDSCGVFIKKNLDQEELNRMIEYIQSYSLKMGLLVKLSQTQITNGRCSMLKNHYYFDKPIDTSYKRIMSISPNSDILWGNDSERVSVIDSAYTSSVLRADDNYIQTVIRNFRIMIEIEKDVIRWALFYDLELDPRFINLRGSLSTLGKIYRKIVDEASELRELKEIENSMPNEDEIVTQFFLFHIKNRKLLKLTLALMYLPSTCYGHALTSMVDSFISGYSYSNVKRLSYVESLFNDKKDKVFIYSLVRLSENAISYVGEPFPMTGGRYDTKTILKDELKQLLKHKVQNNELKEMLTSFSEDKEHLFKAVLVHTFEKCFSHRIASKFYECSIFNYINELYAKINNSTTMSYLVGKKKMNKLWNKAWKVNHKIEYKFQGNIINEIKSDPSYFGLIMGRNKVDKKIVQNNEIKYFRMNFLNIEELPIIGKMSADNLTGQLRCIIKPMRVYSKIKGLRLPGPVRTAINITKFDRDLEIEGMFQNKLIFMAYELVRYVKWMIFDMEKYNKQDNTQAIKSLRKLADITIGTFSNAKISDIEEAVVCPKGGRYFHRALSGGFNPKTGDLSSNMLSSRVEVTGLDRLTNETGGVDNNINLQLVITALKVQLALIGYTNNETFSIGLDSDVKYFARDVTFMLDQIKSEKELECDLGLSHRFDSMTLDKLNEKRTLYHNFSHFVSVNEDIAGKFIDHKTILPSSKIEEISSFQSLNKYMQDMEILVPTQIPENIMKDLVPNLNSYGSIDRYLEEFYKFYKGLNIIGNESFTKAVVRSIINKELFDRKNIEGKDWLKEIELTGFSYGYRKSLLKIFIVSCCMVFRVEEPTGNTLKITIFEDKTKINCLNNIKRIKNSEAHLHINDKRISDLINMAFPLVGYQLKDVFVAVREIMEEHNGKIIDGTKVIQYFNVENTSYASQLEEENCGRISYSNIVLKPSDLSDEKQFIASIKAFEMIATLNCKPQHVSSPTKSDVYPSAKALLDYLINSNVVSVDDKIADVFAGRGDFHLIMNNMGITHTSISRNDGYNLINRIPGMKEIKANIDMTYSENYGQYLDHDVFILDISHFTGDPNNIIRMIDDILSVGKKVVIRWNSIAPMCTKLLYNFVTKRHHKIDILMPTIESPGYIYLLFNGGFYEPKEILEGENSKKEKKTYNENIITSNMVLELNRIRKTSILNCSGIKVSDHTQELISDDKLISILEENESKSYISNDIEMRIEEGEKLEELLMVLNPSDKLLGLENIIKQEIRVEEAERGAKSLKYFKRLIAETKPISGIKKIKLDKNFLKWMIRENKIKLEDDKLIIVEGVKNGPCKEIKKIIDLIIDDKNTSKMNQEAWNCVKAGINQFISVEGEETECDMKVILMMIQGSTEYKSRFFSYDRILRLAHMASDAIKTGTMAESILILSGLRQGVLSSLKKNKGKALRYDCLNIKLIMNRMLVLSEERNIIIQSSNLRLSEIVKDILLFRKIGQGDKRVKKSIRGKFKRGEKNNKNIISWFDEDEELELECTELLEQREIEEEILKLQEFDRLEDYLESQGINELFSAITDELSKEGVRMEMTEEHLAQGIDEQANILSEGFRSFLGVQDEEVEKNRNMTVEEMRKLVDDDDDCEYLSDEE</sequence>
<name>A0A345VNQ9_9VIRU</name>
<dbReference type="EMBL" id="MG673938">
    <property type="protein sequence ID" value="AXJ14430.1"/>
    <property type="molecule type" value="Genomic_RNA"/>
</dbReference>
<evidence type="ECO:0000313" key="1">
    <source>
        <dbReference type="EMBL" id="AXJ14430.1"/>
    </source>
</evidence>
<organism evidence="1">
    <name type="scientific">Ophiovirus citri</name>
    <dbReference type="NCBI Taxonomy" id="2170045"/>
    <lineage>
        <taxon>Viruses</taxon>
        <taxon>Riboviria</taxon>
        <taxon>Orthornavirae</taxon>
        <taxon>Negarnaviricota</taxon>
        <taxon>Haploviricotina</taxon>
        <taxon>Milneviricetes</taxon>
        <taxon>Naedrevirales</taxon>
        <taxon>Aspiviridae</taxon>
        <taxon>Ophiovirus</taxon>
    </lineage>
</organism>
<accession>A0A345VNQ9</accession>
<reference evidence="1" key="1">
    <citation type="submission" date="2017-12" db="EMBL/GenBank/DDBJ databases">
        <title>Molecular identification and sequence analysis of Citrus psorosis virus three Chinese isolates.</title>
        <authorList>
            <person name="Li M."/>
        </authorList>
    </citation>
    <scope>NUCLEOTIDE SEQUENCE</scope>
    <source>
        <strain evidence="1">CHN-1</strain>
    </source>
</reference>